<evidence type="ECO:0000313" key="3">
    <source>
        <dbReference type="Proteomes" id="UP000001423"/>
    </source>
</evidence>
<dbReference type="Proteomes" id="UP000001423">
    <property type="component" value="Chromosome"/>
</dbReference>
<protein>
    <submittedName>
        <fullName evidence="2">Uncharacterized protein</fullName>
    </submittedName>
</protein>
<organism evidence="2 3">
    <name type="scientific">Prochlorococcus marinus (strain MIT 9313)</name>
    <dbReference type="NCBI Taxonomy" id="74547"/>
    <lineage>
        <taxon>Bacteria</taxon>
        <taxon>Bacillati</taxon>
        <taxon>Cyanobacteriota</taxon>
        <taxon>Cyanophyceae</taxon>
        <taxon>Synechococcales</taxon>
        <taxon>Prochlorococcaceae</taxon>
        <taxon>Prochlorococcus</taxon>
    </lineage>
</organism>
<evidence type="ECO:0000313" key="2">
    <source>
        <dbReference type="EMBL" id="CAX32311.1"/>
    </source>
</evidence>
<proteinExistence type="predicted"/>
<sequence length="37" mass="4236">MEDDRMGSSALSLDQNMNEEQGRKVSQVITLEHYIPI</sequence>
<feature type="region of interest" description="Disordered" evidence="1">
    <location>
        <begin position="1"/>
        <end position="24"/>
    </location>
</feature>
<dbReference type="KEGG" id="pmt:PMT_2793"/>
<accession>B9ESG6</accession>
<feature type="compositionally biased region" description="Polar residues" evidence="1">
    <location>
        <begin position="9"/>
        <end position="19"/>
    </location>
</feature>
<reference evidence="2 3" key="1">
    <citation type="journal article" date="2003" name="Nature">
        <title>Genome divergence in two Prochlorococcus ecotypes reflects oceanic niche differentiation.</title>
        <authorList>
            <person name="Rocap G."/>
            <person name="Larimer F.W."/>
            <person name="Lamerdin J.E."/>
            <person name="Malfatti S."/>
            <person name="Chain P."/>
            <person name="Ahlgren N.A."/>
            <person name="Arellano A."/>
            <person name="Coleman M."/>
            <person name="Hauser L."/>
            <person name="Hess W.R."/>
            <person name="Johnson Z.I."/>
            <person name="Land M.L."/>
            <person name="Lindell D."/>
            <person name="Post A.F."/>
            <person name="Regala W."/>
            <person name="Shah M."/>
            <person name="Shaw S.L."/>
            <person name="Steglich C."/>
            <person name="Sullivan M.B."/>
            <person name="Ting C.S."/>
            <person name="Tolonen A."/>
            <person name="Webb E.A."/>
            <person name="Zinser E.R."/>
            <person name="Chisholm S.W."/>
        </authorList>
    </citation>
    <scope>NUCLEOTIDE SEQUENCE [LARGE SCALE GENOMIC DNA]</scope>
    <source>
        <strain evidence="3">MIT 9313</strain>
    </source>
</reference>
<dbReference type="AlphaFoldDB" id="B9ESG6"/>
<keyword evidence="3" id="KW-1185">Reference proteome</keyword>
<evidence type="ECO:0000256" key="1">
    <source>
        <dbReference type="SAM" id="MobiDB-lite"/>
    </source>
</evidence>
<name>B9ESG6_PROMM</name>
<gene>
    <name evidence="2" type="ordered locus">PMT_2793</name>
</gene>
<dbReference type="HOGENOM" id="CLU_3347270_0_0_3"/>
<dbReference type="EMBL" id="BX548175">
    <property type="protein sequence ID" value="CAX32311.1"/>
    <property type="molecule type" value="Genomic_DNA"/>
</dbReference>